<keyword evidence="1" id="KW-0433">Leucine-rich repeat</keyword>
<accession>A0ABM1SXN3</accession>
<dbReference type="Pfam" id="PF13855">
    <property type="entry name" value="LRR_8"/>
    <property type="match status" value="1"/>
</dbReference>
<dbReference type="GeneID" id="106464878"/>
<keyword evidence="5" id="KW-1185">Reference proteome</keyword>
<dbReference type="RefSeq" id="XP_022248388.1">
    <property type="nucleotide sequence ID" value="XM_022392680.1"/>
</dbReference>
<feature type="signal peptide" evidence="4">
    <location>
        <begin position="1"/>
        <end position="19"/>
    </location>
</feature>
<sequence>MIAVALVTGVLWLTDFVVSEKIWQQTIQDVLRASVDFSDPEFYHTSANSCLLAGVKNALQVSNQMCFYIPSQDISNKNITTLVIQDTAITSILSDAFQNLTDLESLEIFQNRVTDVRPYAFRGLHKLRFLNLAANSINRLDRDVFIGLENLEEIILLRNSITELRFVMPAMTSSVLPSLIHIDFGGNPLQRVESDDFIGLKTSKLQYLHLHFCYITYIDPRAFAPLHNLIGIHLADNKLTMENLKETLEVFQSRNLARININLPGLEEFPKDVLSVLVNSSVHEIYLSNFETSTLKNGSFPVMPNLTSLHMPSSQLKEVENGAFAPLINLKNIYMQRSFLKHFPQALIKPQFEVIDLTGFPDDTFRFYIPDWAFANMSALRELTLNNRRLVKLKK</sequence>
<gene>
    <name evidence="6 7" type="primary">LOC106464878</name>
</gene>
<proteinExistence type="predicted"/>
<dbReference type="InterPro" id="IPR001611">
    <property type="entry name" value="Leu-rich_rpt"/>
</dbReference>
<dbReference type="Pfam" id="PF00560">
    <property type="entry name" value="LRR_1"/>
    <property type="match status" value="1"/>
</dbReference>
<dbReference type="InterPro" id="IPR032675">
    <property type="entry name" value="LRR_dom_sf"/>
</dbReference>
<evidence type="ECO:0000313" key="5">
    <source>
        <dbReference type="Proteomes" id="UP000694941"/>
    </source>
</evidence>
<protein>
    <submittedName>
        <fullName evidence="6 7">Leucine-rich repeat-containing protein 15-like</fullName>
    </submittedName>
</protein>
<evidence type="ECO:0000256" key="1">
    <source>
        <dbReference type="ARBA" id="ARBA00022614"/>
    </source>
</evidence>
<dbReference type="Gene3D" id="3.80.10.10">
    <property type="entry name" value="Ribonuclease Inhibitor"/>
    <property type="match status" value="2"/>
</dbReference>
<dbReference type="InterPro" id="IPR050328">
    <property type="entry name" value="Dev_Immune_Receptor"/>
</dbReference>
<dbReference type="PANTHER" id="PTHR24373">
    <property type="entry name" value="SLIT RELATED LEUCINE-RICH REPEAT NEURONAL PROTEIN"/>
    <property type="match status" value="1"/>
</dbReference>
<evidence type="ECO:0000256" key="4">
    <source>
        <dbReference type="SAM" id="SignalP"/>
    </source>
</evidence>
<keyword evidence="3" id="KW-0677">Repeat</keyword>
<evidence type="ECO:0000256" key="2">
    <source>
        <dbReference type="ARBA" id="ARBA00022729"/>
    </source>
</evidence>
<dbReference type="SMART" id="SM00369">
    <property type="entry name" value="LRR_TYP"/>
    <property type="match status" value="6"/>
</dbReference>
<keyword evidence="2 4" id="KW-0732">Signal</keyword>
<evidence type="ECO:0000256" key="3">
    <source>
        <dbReference type="ARBA" id="ARBA00022737"/>
    </source>
</evidence>
<organism evidence="5 7">
    <name type="scientific">Limulus polyphemus</name>
    <name type="common">Atlantic horseshoe crab</name>
    <dbReference type="NCBI Taxonomy" id="6850"/>
    <lineage>
        <taxon>Eukaryota</taxon>
        <taxon>Metazoa</taxon>
        <taxon>Ecdysozoa</taxon>
        <taxon>Arthropoda</taxon>
        <taxon>Chelicerata</taxon>
        <taxon>Merostomata</taxon>
        <taxon>Xiphosura</taxon>
        <taxon>Limulidae</taxon>
        <taxon>Limulus</taxon>
    </lineage>
</organism>
<dbReference type="Pfam" id="PF13306">
    <property type="entry name" value="LRR_5"/>
    <property type="match status" value="1"/>
</dbReference>
<dbReference type="InterPro" id="IPR003591">
    <property type="entry name" value="Leu-rich_rpt_typical-subtyp"/>
</dbReference>
<name>A0ABM1SXN3_LIMPO</name>
<dbReference type="InterPro" id="IPR026906">
    <property type="entry name" value="LRR_5"/>
</dbReference>
<feature type="chain" id="PRO_5045023201" evidence="4">
    <location>
        <begin position="20"/>
        <end position="395"/>
    </location>
</feature>
<dbReference type="Proteomes" id="UP000694941">
    <property type="component" value="Unplaced"/>
</dbReference>
<dbReference type="RefSeq" id="XP_022248389.1">
    <property type="nucleotide sequence ID" value="XM_022392681.1"/>
</dbReference>
<dbReference type="PANTHER" id="PTHR24373:SF378">
    <property type="entry name" value="FI03225P-RELATED"/>
    <property type="match status" value="1"/>
</dbReference>
<dbReference type="SUPFAM" id="SSF52058">
    <property type="entry name" value="L domain-like"/>
    <property type="match status" value="1"/>
</dbReference>
<evidence type="ECO:0000313" key="7">
    <source>
        <dbReference type="RefSeq" id="XP_022248389.1"/>
    </source>
</evidence>
<evidence type="ECO:0000313" key="6">
    <source>
        <dbReference type="RefSeq" id="XP_022248388.1"/>
    </source>
</evidence>
<reference evidence="6 7" key="1">
    <citation type="submission" date="2025-05" db="UniProtKB">
        <authorList>
            <consortium name="RefSeq"/>
        </authorList>
    </citation>
    <scope>IDENTIFICATION</scope>
    <source>
        <tissue evidence="6 7">Muscle</tissue>
    </source>
</reference>